<comment type="subcellular location">
    <subcellularLocation>
        <location evidence="1">Nucleus</location>
    </subcellularLocation>
</comment>
<evidence type="ECO:0000256" key="7">
    <source>
        <dbReference type="ARBA" id="ARBA00023125"/>
    </source>
</evidence>
<keyword evidence="13" id="KW-1185">Reference proteome</keyword>
<feature type="region of interest" description="Disordered" evidence="10">
    <location>
        <begin position="217"/>
        <end position="284"/>
    </location>
</feature>
<keyword evidence="5" id="KW-0862">Zinc</keyword>
<feature type="domain" description="C2H2-type" evidence="11">
    <location>
        <begin position="379"/>
        <end position="401"/>
    </location>
</feature>
<dbReference type="InParanoid" id="A0A6I8TQT7"/>
<evidence type="ECO:0000256" key="5">
    <source>
        <dbReference type="ARBA" id="ARBA00022833"/>
    </source>
</evidence>
<protein>
    <recommendedName>
        <fullName evidence="11">C2H2-type domain-containing protein</fullName>
    </recommendedName>
</protein>
<feature type="compositionally biased region" description="Acidic residues" evidence="10">
    <location>
        <begin position="242"/>
        <end position="260"/>
    </location>
</feature>
<dbReference type="FunFam" id="3.30.160.60:FF:000688">
    <property type="entry name" value="zinc finger protein 197 isoform X1"/>
    <property type="match status" value="1"/>
</dbReference>
<accession>A0A6I8TQT7</accession>
<dbReference type="OrthoDB" id="7763499at2759"/>
<dbReference type="InterPro" id="IPR036236">
    <property type="entry name" value="Znf_C2H2_sf"/>
</dbReference>
<keyword evidence="2" id="KW-0479">Metal-binding</keyword>
<dbReference type="InterPro" id="IPR050331">
    <property type="entry name" value="Zinc_finger"/>
</dbReference>
<keyword evidence="7" id="KW-0238">DNA-binding</keyword>
<evidence type="ECO:0000256" key="6">
    <source>
        <dbReference type="ARBA" id="ARBA00023015"/>
    </source>
</evidence>
<keyword evidence="9" id="KW-0539">Nucleus</keyword>
<dbReference type="Proteomes" id="UP000008820">
    <property type="component" value="Chromosome 3"/>
</dbReference>
<dbReference type="Gene3D" id="3.30.160.60">
    <property type="entry name" value="Classic Zinc Finger"/>
    <property type="match status" value="5"/>
</dbReference>
<dbReference type="GO" id="GO:0005634">
    <property type="term" value="C:nucleus"/>
    <property type="evidence" value="ECO:0007669"/>
    <property type="project" value="UniProtKB-SubCell"/>
</dbReference>
<evidence type="ECO:0000256" key="8">
    <source>
        <dbReference type="ARBA" id="ARBA00023163"/>
    </source>
</evidence>
<dbReference type="Pfam" id="PF00096">
    <property type="entry name" value="zf-C2H2"/>
    <property type="match status" value="5"/>
</dbReference>
<evidence type="ECO:0000259" key="11">
    <source>
        <dbReference type="PROSITE" id="PS50157"/>
    </source>
</evidence>
<evidence type="ECO:0000313" key="12">
    <source>
        <dbReference type="EnsemblMetazoa" id="AAEL018166-PB"/>
    </source>
</evidence>
<name>A0A6I8TQT7_AEDAE</name>
<keyword evidence="3" id="KW-0677">Repeat</keyword>
<gene>
    <name evidence="12" type="primary">5571199</name>
</gene>
<dbReference type="PROSITE" id="PS50157">
    <property type="entry name" value="ZINC_FINGER_C2H2_2"/>
    <property type="match status" value="5"/>
</dbReference>
<dbReference type="GO" id="GO:0008270">
    <property type="term" value="F:zinc ion binding"/>
    <property type="evidence" value="ECO:0007669"/>
    <property type="project" value="UniProtKB-KW"/>
</dbReference>
<feature type="domain" description="C2H2-type" evidence="11">
    <location>
        <begin position="434"/>
        <end position="461"/>
    </location>
</feature>
<dbReference type="EnsemblMetazoa" id="AAEL018166-RB">
    <property type="protein sequence ID" value="AAEL018166-PB"/>
    <property type="gene ID" value="AAEL018166"/>
</dbReference>
<dbReference type="PROSITE" id="PS00028">
    <property type="entry name" value="ZINC_FINGER_C2H2_1"/>
    <property type="match status" value="4"/>
</dbReference>
<organism evidence="12 13">
    <name type="scientific">Aedes aegypti</name>
    <name type="common">Yellowfever mosquito</name>
    <name type="synonym">Culex aegypti</name>
    <dbReference type="NCBI Taxonomy" id="7159"/>
    <lineage>
        <taxon>Eukaryota</taxon>
        <taxon>Metazoa</taxon>
        <taxon>Ecdysozoa</taxon>
        <taxon>Arthropoda</taxon>
        <taxon>Hexapoda</taxon>
        <taxon>Insecta</taxon>
        <taxon>Pterygota</taxon>
        <taxon>Neoptera</taxon>
        <taxon>Endopterygota</taxon>
        <taxon>Diptera</taxon>
        <taxon>Nematocera</taxon>
        <taxon>Culicoidea</taxon>
        <taxon>Culicidae</taxon>
        <taxon>Culicinae</taxon>
        <taxon>Aedini</taxon>
        <taxon>Aedes</taxon>
        <taxon>Stegomyia</taxon>
    </lineage>
</organism>
<sequence length="509" mass="58230">MPRVSKKRQAAKNRYAMRKLACLTGQVLPNPFGQPAGSGPWIKLPPEEEEPIPTEPTVDIHVKQELLELDANPFAPEHLEEEIKVEVLEPTETEPDPIGELQLDYAEDRKPLDDLPAITLAEPEPPTDITCQFCLKQFRESVGRGVITRKRIAFVLGVRKWGPTHQHLDCCKDCKKMFDLFYDFKRSCLAALARPLFLLSCTKKEVSTEVIDLRPKNVRMKKRKQPKPESPPALPPSSNDNSDVEVDDEQVNPDPPDDVDGTMTDQSTTEEIAPNESEENTNQPKKRRKYCYRCKEFYETEALYLEHKPTCTKPARDPPPLECSLCARRFTRPDKLMYHMNKHNGVRTVPCRREGCTKMFFDTNNRHNHEQHCGQDVQVICSICGAIFRSKGALRAHMPSHGEPTVVCEVCNKAFHTRAKLKKHMSVHSEERRFQCKVCGKRFKSHEANRVHQRIHTQEKPYICHICGMAFTYNCLLKTHLERGHEVVDSPQKELMQASRALEMAGGGY</sequence>
<feature type="domain" description="C2H2-type" evidence="11">
    <location>
        <begin position="321"/>
        <end position="348"/>
    </location>
</feature>
<reference evidence="12 13" key="1">
    <citation type="submission" date="2017-06" db="EMBL/GenBank/DDBJ databases">
        <title>Aedes aegypti genome working group (AGWG) sequencing and assembly.</title>
        <authorList>
            <consortium name="Aedes aegypti Genome Working Group (AGWG)"/>
            <person name="Matthews B.J."/>
        </authorList>
    </citation>
    <scope>NUCLEOTIDE SEQUENCE [LARGE SCALE GENOMIC DNA]</scope>
    <source>
        <strain evidence="12 13">LVP_AGWG</strain>
    </source>
</reference>
<proteinExistence type="predicted"/>
<dbReference type="SMART" id="SM00355">
    <property type="entry name" value="ZnF_C2H2"/>
    <property type="match status" value="6"/>
</dbReference>
<evidence type="ECO:0000256" key="1">
    <source>
        <dbReference type="ARBA" id="ARBA00004123"/>
    </source>
</evidence>
<reference evidence="12" key="2">
    <citation type="submission" date="2020-05" db="UniProtKB">
        <authorList>
            <consortium name="EnsemblMetazoa"/>
        </authorList>
    </citation>
    <scope>IDENTIFICATION</scope>
    <source>
        <strain evidence="12">LVP_AGWG</strain>
    </source>
</reference>
<dbReference type="SUPFAM" id="SSF57667">
    <property type="entry name" value="beta-beta-alpha zinc fingers"/>
    <property type="match status" value="3"/>
</dbReference>
<keyword evidence="6" id="KW-0805">Transcription regulation</keyword>
<feature type="domain" description="C2H2-type" evidence="11">
    <location>
        <begin position="462"/>
        <end position="485"/>
    </location>
</feature>
<evidence type="ECO:0000313" key="13">
    <source>
        <dbReference type="Proteomes" id="UP000008820"/>
    </source>
</evidence>
<evidence type="ECO:0000256" key="4">
    <source>
        <dbReference type="ARBA" id="ARBA00022771"/>
    </source>
</evidence>
<keyword evidence="4" id="KW-0863">Zinc-finger</keyword>
<feature type="domain" description="C2H2-type" evidence="11">
    <location>
        <begin position="406"/>
        <end position="433"/>
    </location>
</feature>
<evidence type="ECO:0000256" key="2">
    <source>
        <dbReference type="ARBA" id="ARBA00022723"/>
    </source>
</evidence>
<keyword evidence="8" id="KW-0804">Transcription</keyword>
<dbReference type="GO" id="GO:0010468">
    <property type="term" value="P:regulation of gene expression"/>
    <property type="evidence" value="ECO:0007669"/>
    <property type="project" value="TreeGrafter"/>
</dbReference>
<dbReference type="GO" id="GO:0030674">
    <property type="term" value="F:protein-macromolecule adaptor activity"/>
    <property type="evidence" value="ECO:0007669"/>
    <property type="project" value="UniProtKB-ARBA"/>
</dbReference>
<evidence type="ECO:0000256" key="3">
    <source>
        <dbReference type="ARBA" id="ARBA00022737"/>
    </source>
</evidence>
<dbReference type="InterPro" id="IPR013087">
    <property type="entry name" value="Znf_C2H2_type"/>
</dbReference>
<dbReference type="PANTHER" id="PTHR16515:SF49">
    <property type="entry name" value="GASTRULA ZINC FINGER PROTEIN XLCGF49.1-LIKE-RELATED"/>
    <property type="match status" value="1"/>
</dbReference>
<dbReference type="AlphaFoldDB" id="A0A6I8TQT7"/>
<feature type="region of interest" description="Disordered" evidence="10">
    <location>
        <begin position="31"/>
        <end position="52"/>
    </location>
</feature>
<evidence type="ECO:0000256" key="9">
    <source>
        <dbReference type="ARBA" id="ARBA00023242"/>
    </source>
</evidence>
<dbReference type="PANTHER" id="PTHR16515">
    <property type="entry name" value="PR DOMAIN ZINC FINGER PROTEIN"/>
    <property type="match status" value="1"/>
</dbReference>
<evidence type="ECO:0000256" key="10">
    <source>
        <dbReference type="SAM" id="MobiDB-lite"/>
    </source>
</evidence>